<dbReference type="Proteomes" id="UP000076643">
    <property type="component" value="Unassembled WGS sequence"/>
</dbReference>
<comment type="caution">
    <text evidence="2">The sequence shown here is derived from an EMBL/GenBank/DDBJ whole genome shotgun (WGS) entry which is preliminary data.</text>
</comment>
<keyword evidence="3" id="KW-1185">Reference proteome</keyword>
<dbReference type="AlphaFoldDB" id="A0A166X9C4"/>
<feature type="transmembrane region" description="Helical" evidence="1">
    <location>
        <begin position="147"/>
        <end position="173"/>
    </location>
</feature>
<keyword evidence="1" id="KW-1133">Transmembrane helix</keyword>
<gene>
    <name evidence="2" type="ORF">N475_13825</name>
</gene>
<sequence length="189" mass="21906">MSQSKDDSQSLNILTRYWRNYGGFKALLKSYYFLSAVVLNILLWPHWTTHGWWESVLNYVPNLLGFSLGGFALWMAIGDEKFRTFLAQYHIAKDGSLKETTTEFCDINTVFVHFLVLQLAAIVFALLNQAYSGFYLYGLIPWCKEVVWAIWGVSYLFFTYSITATLAAVLGIYRVTNMYEMFVNFNKDE</sequence>
<evidence type="ECO:0000313" key="2">
    <source>
        <dbReference type="EMBL" id="KZN39832.1"/>
    </source>
</evidence>
<organism evidence="2 3">
    <name type="scientific">Pseudoalteromonas luteoviolacea DSM 6061</name>
    <dbReference type="NCBI Taxonomy" id="1365250"/>
    <lineage>
        <taxon>Bacteria</taxon>
        <taxon>Pseudomonadati</taxon>
        <taxon>Pseudomonadota</taxon>
        <taxon>Gammaproteobacteria</taxon>
        <taxon>Alteromonadales</taxon>
        <taxon>Pseudoalteromonadaceae</taxon>
        <taxon>Pseudoalteromonas</taxon>
    </lineage>
</organism>
<keyword evidence="1" id="KW-0812">Transmembrane</keyword>
<reference evidence="2 3" key="1">
    <citation type="submission" date="2013-07" db="EMBL/GenBank/DDBJ databases">
        <title>Comparative Genomic and Metabolomic Analysis of Twelve Strains of Pseudoalteromonas luteoviolacea.</title>
        <authorList>
            <person name="Vynne N.G."/>
            <person name="Mansson M."/>
            <person name="Gram L."/>
        </authorList>
    </citation>
    <scope>NUCLEOTIDE SEQUENCE [LARGE SCALE GENOMIC DNA]</scope>
    <source>
        <strain evidence="2 3">DSM 6061</strain>
    </source>
</reference>
<dbReference type="PATRIC" id="fig|1365250.3.peg.1995"/>
<name>A0A166X9C4_9GAMM</name>
<feature type="transmembrane region" description="Helical" evidence="1">
    <location>
        <begin position="107"/>
        <end position="127"/>
    </location>
</feature>
<dbReference type="EMBL" id="AUYB01000098">
    <property type="protein sequence ID" value="KZN39832.1"/>
    <property type="molecule type" value="Genomic_DNA"/>
</dbReference>
<feature type="transmembrane region" description="Helical" evidence="1">
    <location>
        <begin position="26"/>
        <end position="47"/>
    </location>
</feature>
<evidence type="ECO:0000256" key="1">
    <source>
        <dbReference type="SAM" id="Phobius"/>
    </source>
</evidence>
<protein>
    <submittedName>
        <fullName evidence="2">Uncharacterized protein</fullName>
    </submittedName>
</protein>
<proteinExistence type="predicted"/>
<dbReference type="RefSeq" id="WP_063365136.1">
    <property type="nucleotide sequence ID" value="NZ_AQHB01000023.1"/>
</dbReference>
<accession>A0A166X9C4</accession>
<evidence type="ECO:0000313" key="3">
    <source>
        <dbReference type="Proteomes" id="UP000076643"/>
    </source>
</evidence>
<feature type="transmembrane region" description="Helical" evidence="1">
    <location>
        <begin position="59"/>
        <end position="77"/>
    </location>
</feature>
<keyword evidence="1" id="KW-0472">Membrane</keyword>